<reference evidence="9" key="1">
    <citation type="submission" date="2023-02" db="EMBL/GenBank/DDBJ databases">
        <authorList>
            <person name="Ashton P.M."/>
            <person name="Dallman T."/>
            <person name="Nair S."/>
            <person name="De Pinna E."/>
            <person name="Peters T."/>
            <person name="Grant K."/>
        </authorList>
    </citation>
    <scope>NUCLEOTIDE SEQUENCE</scope>
    <source>
        <strain evidence="9">01103883</strain>
    </source>
</reference>
<evidence type="ECO:0000256" key="5">
    <source>
        <dbReference type="ARBA" id="ARBA00022747"/>
    </source>
</evidence>
<keyword evidence="3 9" id="KW-0489">Methyltransferase</keyword>
<sequence>MKASEALQLITVATDQRKKLAQYYTDASLGQRLVSMLPPDLKLENVVDLGVGEGALLFEISKKYPDAKLYGFDIDPNNIENVNDNSNIISFNGDSTTRTVYELAKKLCSGFDLIIGNPPFCSIENTAYITELLKEINLKPKTRKVRAEITFIFQGLNLLRDGGVLAFILPDGIFTNSTLRTLRTYLVNNYCIMSILEISSGSFIGTEAKTHCLILRKGKPLNLISLTHYDVNKKNIHITNNEFIERGDYSFYSKSSYIGKTPLSELKVEIIRGGYVNKKYPLLHTTSFNEKMNFFGSDAEKTCLNNKAAIKGDIVIPRVGTRCIGKVGIVSFGCFSTSDCLIIIRCHYDSIRNAVLKELQSDFGYDWLQSTAKGVGAKHLTLSELKNFPISIMKKK</sequence>
<evidence type="ECO:0000256" key="7">
    <source>
        <dbReference type="ARBA" id="ARBA00047942"/>
    </source>
</evidence>
<dbReference type="Gene3D" id="3.90.220.20">
    <property type="entry name" value="DNA methylase specificity domains"/>
    <property type="match status" value="1"/>
</dbReference>
<dbReference type="GO" id="GO:0009307">
    <property type="term" value="P:DNA restriction-modification system"/>
    <property type="evidence" value="ECO:0007669"/>
    <property type="project" value="UniProtKB-KW"/>
</dbReference>
<accession>A0AAD2ZA74</accession>
<dbReference type="EMBL" id="ABNAVX010000025">
    <property type="protein sequence ID" value="ELI8103839.1"/>
    <property type="molecule type" value="Genomic_DNA"/>
</dbReference>
<comment type="catalytic activity">
    <reaction evidence="7">
        <text>a 2'-deoxyadenosine in DNA + S-adenosyl-L-methionine = an N(6)-methyl-2'-deoxyadenosine in DNA + S-adenosyl-L-homocysteine + H(+)</text>
        <dbReference type="Rhea" id="RHEA:15197"/>
        <dbReference type="Rhea" id="RHEA-COMP:12418"/>
        <dbReference type="Rhea" id="RHEA-COMP:12419"/>
        <dbReference type="ChEBI" id="CHEBI:15378"/>
        <dbReference type="ChEBI" id="CHEBI:57856"/>
        <dbReference type="ChEBI" id="CHEBI:59789"/>
        <dbReference type="ChEBI" id="CHEBI:90615"/>
        <dbReference type="ChEBI" id="CHEBI:90616"/>
        <dbReference type="EC" id="2.1.1.72"/>
    </reaction>
</comment>
<dbReference type="GO" id="GO:0008170">
    <property type="term" value="F:N-methyltransferase activity"/>
    <property type="evidence" value="ECO:0007669"/>
    <property type="project" value="InterPro"/>
</dbReference>
<dbReference type="InterPro" id="IPR002052">
    <property type="entry name" value="DNA_methylase_N6_adenine_CS"/>
</dbReference>
<dbReference type="SUPFAM" id="SSF53335">
    <property type="entry name" value="S-adenosyl-L-methionine-dependent methyltransferases"/>
    <property type="match status" value="1"/>
</dbReference>
<evidence type="ECO:0000259" key="8">
    <source>
        <dbReference type="Pfam" id="PF02384"/>
    </source>
</evidence>
<dbReference type="Gene3D" id="3.40.50.150">
    <property type="entry name" value="Vaccinia Virus protein VP39"/>
    <property type="match status" value="1"/>
</dbReference>
<evidence type="ECO:0000256" key="4">
    <source>
        <dbReference type="ARBA" id="ARBA00022679"/>
    </source>
</evidence>
<evidence type="ECO:0000256" key="6">
    <source>
        <dbReference type="ARBA" id="ARBA00023125"/>
    </source>
</evidence>
<protein>
    <recommendedName>
        <fullName evidence="2">site-specific DNA-methyltransferase (adenine-specific)</fullName>
        <ecNumber evidence="2">2.1.1.72</ecNumber>
    </recommendedName>
</protein>
<dbReference type="RefSeq" id="WP_050322368.1">
    <property type="nucleotide sequence ID" value="NZ_CHYV01000002.1"/>
</dbReference>
<name>A0AAD2ZA74_YEREN</name>
<keyword evidence="6" id="KW-0238">DNA-binding</keyword>
<dbReference type="Pfam" id="PF02384">
    <property type="entry name" value="N6_Mtase"/>
    <property type="match status" value="1"/>
</dbReference>
<keyword evidence="5" id="KW-0680">Restriction system</keyword>
<dbReference type="GO" id="GO:0003677">
    <property type="term" value="F:DNA binding"/>
    <property type="evidence" value="ECO:0007669"/>
    <property type="project" value="UniProtKB-KW"/>
</dbReference>
<dbReference type="SUPFAM" id="SSF116734">
    <property type="entry name" value="DNA methylase specificity domain"/>
    <property type="match status" value="1"/>
</dbReference>
<dbReference type="PROSITE" id="PS00092">
    <property type="entry name" value="N6_MTASE"/>
    <property type="match status" value="1"/>
</dbReference>
<dbReference type="Proteomes" id="UP001182355">
    <property type="component" value="Unassembled WGS sequence"/>
</dbReference>
<evidence type="ECO:0000256" key="1">
    <source>
        <dbReference type="ARBA" id="ARBA00006594"/>
    </source>
</evidence>
<keyword evidence="4" id="KW-0808">Transferase</keyword>
<evidence type="ECO:0000256" key="3">
    <source>
        <dbReference type="ARBA" id="ARBA00022603"/>
    </source>
</evidence>
<comment type="caution">
    <text evidence="9">The sequence shown here is derived from an EMBL/GenBank/DDBJ whole genome shotgun (WGS) entry which is preliminary data.</text>
</comment>
<organism evidence="9 10">
    <name type="scientific">Yersinia enterocolitica</name>
    <dbReference type="NCBI Taxonomy" id="630"/>
    <lineage>
        <taxon>Bacteria</taxon>
        <taxon>Pseudomonadati</taxon>
        <taxon>Pseudomonadota</taxon>
        <taxon>Gammaproteobacteria</taxon>
        <taxon>Enterobacterales</taxon>
        <taxon>Yersiniaceae</taxon>
        <taxon>Yersinia</taxon>
    </lineage>
</organism>
<gene>
    <name evidence="9" type="ORF">RSF11_003580</name>
</gene>
<dbReference type="PRINTS" id="PR00507">
    <property type="entry name" value="N12N6MTFRASE"/>
</dbReference>
<dbReference type="InterPro" id="IPR044946">
    <property type="entry name" value="Restrct_endonuc_typeI_TRD_sf"/>
</dbReference>
<dbReference type="EC" id="2.1.1.72" evidence="2"/>
<dbReference type="AlphaFoldDB" id="A0AAD2ZA74"/>
<evidence type="ECO:0000313" key="10">
    <source>
        <dbReference type="Proteomes" id="UP001182355"/>
    </source>
</evidence>
<dbReference type="InterPro" id="IPR050953">
    <property type="entry name" value="N4_N6_ade-DNA_methylase"/>
</dbReference>
<dbReference type="CDD" id="cd02440">
    <property type="entry name" value="AdoMet_MTases"/>
    <property type="match status" value="1"/>
</dbReference>
<proteinExistence type="inferred from homology"/>
<comment type="similarity">
    <text evidence="1">Belongs to the N(4)/N(6)-methyltransferase family.</text>
</comment>
<dbReference type="InterPro" id="IPR003356">
    <property type="entry name" value="DNA_methylase_A-5"/>
</dbReference>
<evidence type="ECO:0000256" key="2">
    <source>
        <dbReference type="ARBA" id="ARBA00011900"/>
    </source>
</evidence>
<dbReference type="PANTHER" id="PTHR33841">
    <property type="entry name" value="DNA METHYLTRANSFERASE YEEA-RELATED"/>
    <property type="match status" value="1"/>
</dbReference>
<dbReference type="GO" id="GO:0009007">
    <property type="term" value="F:site-specific DNA-methyltransferase (adenine-specific) activity"/>
    <property type="evidence" value="ECO:0007669"/>
    <property type="project" value="UniProtKB-EC"/>
</dbReference>
<dbReference type="PANTHER" id="PTHR33841:SF1">
    <property type="entry name" value="DNA METHYLTRANSFERASE A"/>
    <property type="match status" value="1"/>
</dbReference>
<feature type="domain" description="DNA methylase adenine-specific" evidence="8">
    <location>
        <begin position="11"/>
        <end position="233"/>
    </location>
</feature>
<dbReference type="InterPro" id="IPR029063">
    <property type="entry name" value="SAM-dependent_MTases_sf"/>
</dbReference>
<evidence type="ECO:0000313" key="9">
    <source>
        <dbReference type="EMBL" id="ELI8103839.1"/>
    </source>
</evidence>
<dbReference type="GO" id="GO:0032259">
    <property type="term" value="P:methylation"/>
    <property type="evidence" value="ECO:0007669"/>
    <property type="project" value="UniProtKB-KW"/>
</dbReference>